<organism evidence="2 3">
    <name type="scientific">Candidatus Buchananbacteria bacterium CG10_big_fil_rev_8_21_14_0_10_42_9</name>
    <dbReference type="NCBI Taxonomy" id="1974526"/>
    <lineage>
        <taxon>Bacteria</taxon>
        <taxon>Candidatus Buchananiibacteriota</taxon>
    </lineage>
</organism>
<accession>A0A2H0W2G1</accession>
<evidence type="ECO:0000313" key="3">
    <source>
        <dbReference type="Proteomes" id="UP000230935"/>
    </source>
</evidence>
<feature type="domain" description="Nudix hydrolase" evidence="1">
    <location>
        <begin position="30"/>
        <end position="164"/>
    </location>
</feature>
<name>A0A2H0W2G1_9BACT</name>
<evidence type="ECO:0000259" key="1">
    <source>
        <dbReference type="PROSITE" id="PS51462"/>
    </source>
</evidence>
<comment type="caution">
    <text evidence="2">The sequence shown here is derived from an EMBL/GenBank/DDBJ whole genome shotgun (WGS) entry which is preliminary data.</text>
</comment>
<sequence>MSRWKKIKGKKVYSGFFGVVYEDEVINPFGKKHIYGYIVGPEYTPVVGYHEGKFLIVRQYRYTQQRFTWEFVSGALEKGLTPLKNAKKELLEESGYSADKWTKLAKLRGGNGFGTVFLAQSMKKVADPVPEVGGEIPEPKFVSRAELEKMIKSAKFDKFSHIASFYLAKDHLKL</sequence>
<dbReference type="Pfam" id="PF00293">
    <property type="entry name" value="NUDIX"/>
    <property type="match status" value="1"/>
</dbReference>
<dbReference type="SUPFAM" id="SSF55811">
    <property type="entry name" value="Nudix"/>
    <property type="match status" value="1"/>
</dbReference>
<dbReference type="AlphaFoldDB" id="A0A2H0W2G1"/>
<dbReference type="InterPro" id="IPR015797">
    <property type="entry name" value="NUDIX_hydrolase-like_dom_sf"/>
</dbReference>
<dbReference type="InterPro" id="IPR000086">
    <property type="entry name" value="NUDIX_hydrolase_dom"/>
</dbReference>
<dbReference type="PROSITE" id="PS51462">
    <property type="entry name" value="NUDIX"/>
    <property type="match status" value="1"/>
</dbReference>
<proteinExistence type="predicted"/>
<dbReference type="Gene3D" id="3.90.79.10">
    <property type="entry name" value="Nucleoside Triphosphate Pyrophosphohydrolase"/>
    <property type="match status" value="1"/>
</dbReference>
<dbReference type="EMBL" id="PEZZ01000004">
    <property type="protein sequence ID" value="PIS05538.1"/>
    <property type="molecule type" value="Genomic_DNA"/>
</dbReference>
<evidence type="ECO:0000313" key="2">
    <source>
        <dbReference type="EMBL" id="PIS05538.1"/>
    </source>
</evidence>
<gene>
    <name evidence="2" type="ORF">COT81_00805</name>
</gene>
<protein>
    <recommendedName>
        <fullName evidence="1">Nudix hydrolase domain-containing protein</fullName>
    </recommendedName>
</protein>
<dbReference type="CDD" id="cd03424">
    <property type="entry name" value="NUDIX_ADPRase_Nudt5_UGPPase_Nudt14"/>
    <property type="match status" value="1"/>
</dbReference>
<reference evidence="3" key="1">
    <citation type="submission" date="2017-09" db="EMBL/GenBank/DDBJ databases">
        <title>Depth-based differentiation of microbial function through sediment-hosted aquifers and enrichment of novel symbionts in the deep terrestrial subsurface.</title>
        <authorList>
            <person name="Probst A.J."/>
            <person name="Ladd B."/>
            <person name="Jarett J.K."/>
            <person name="Geller-Mcgrath D.E."/>
            <person name="Sieber C.M.K."/>
            <person name="Emerson J.B."/>
            <person name="Anantharaman K."/>
            <person name="Thomas B.C."/>
            <person name="Malmstrom R."/>
            <person name="Stieglmeier M."/>
            <person name="Klingl A."/>
            <person name="Woyke T."/>
            <person name="Ryan C.M."/>
            <person name="Banfield J.F."/>
        </authorList>
    </citation>
    <scope>NUCLEOTIDE SEQUENCE [LARGE SCALE GENOMIC DNA]</scope>
</reference>
<dbReference type="Proteomes" id="UP000230935">
    <property type="component" value="Unassembled WGS sequence"/>
</dbReference>